<dbReference type="InterPro" id="IPR036366">
    <property type="entry name" value="PGBDSf"/>
</dbReference>
<feature type="chain" id="PRO_5009524298" description="PKD domain-containing protein" evidence="2">
    <location>
        <begin position="25"/>
        <end position="558"/>
    </location>
</feature>
<dbReference type="InterPro" id="IPR000601">
    <property type="entry name" value="PKD_dom"/>
</dbReference>
<dbReference type="SUPFAM" id="SSF47090">
    <property type="entry name" value="PGBD-like"/>
    <property type="match status" value="1"/>
</dbReference>
<keyword evidence="1" id="KW-0175">Coiled coil</keyword>
<dbReference type="SMART" id="SM00089">
    <property type="entry name" value="PKD"/>
    <property type="match status" value="2"/>
</dbReference>
<dbReference type="InterPro" id="IPR036365">
    <property type="entry name" value="PGBD-like_sf"/>
</dbReference>
<dbReference type="InterPro" id="IPR036058">
    <property type="entry name" value="Kazal_dom_sf"/>
</dbReference>
<dbReference type="SUPFAM" id="SSF49299">
    <property type="entry name" value="PKD domain"/>
    <property type="match status" value="2"/>
</dbReference>
<organism evidence="4 5">
    <name type="scientific">Candidatus Kaiserbacteria bacterium RIFCSPLOWO2_01_FULL_54_13</name>
    <dbReference type="NCBI Taxonomy" id="1798512"/>
    <lineage>
        <taxon>Bacteria</taxon>
        <taxon>Candidatus Kaiseribacteriota</taxon>
    </lineage>
</organism>
<feature type="domain" description="PKD" evidence="3">
    <location>
        <begin position="194"/>
        <end position="235"/>
    </location>
</feature>
<dbReference type="InterPro" id="IPR013783">
    <property type="entry name" value="Ig-like_fold"/>
</dbReference>
<dbReference type="InterPro" id="IPR022409">
    <property type="entry name" value="PKD/Chitinase_dom"/>
</dbReference>
<comment type="caution">
    <text evidence="4">The sequence shown here is derived from an EMBL/GenBank/DDBJ whole genome shotgun (WGS) entry which is preliminary data.</text>
</comment>
<evidence type="ECO:0000313" key="5">
    <source>
        <dbReference type="Proteomes" id="UP000177372"/>
    </source>
</evidence>
<dbReference type="Pfam" id="PF18911">
    <property type="entry name" value="PKD_4"/>
    <property type="match status" value="1"/>
</dbReference>
<keyword evidence="2" id="KW-0732">Signal</keyword>
<name>A0A1F6F2U9_9BACT</name>
<evidence type="ECO:0000313" key="4">
    <source>
        <dbReference type="EMBL" id="OGG80190.1"/>
    </source>
</evidence>
<dbReference type="Gene3D" id="3.30.60.30">
    <property type="match status" value="2"/>
</dbReference>
<proteinExistence type="predicted"/>
<evidence type="ECO:0000259" key="3">
    <source>
        <dbReference type="PROSITE" id="PS50093"/>
    </source>
</evidence>
<dbReference type="CDD" id="cd00104">
    <property type="entry name" value="KAZAL_FS"/>
    <property type="match status" value="1"/>
</dbReference>
<dbReference type="InterPro" id="IPR035986">
    <property type="entry name" value="PKD_dom_sf"/>
</dbReference>
<dbReference type="AlphaFoldDB" id="A0A1F6F2U9"/>
<feature type="domain" description="PKD" evidence="3">
    <location>
        <begin position="371"/>
        <end position="465"/>
    </location>
</feature>
<dbReference type="Proteomes" id="UP000177372">
    <property type="component" value="Unassembled WGS sequence"/>
</dbReference>
<dbReference type="CDD" id="cd00146">
    <property type="entry name" value="PKD"/>
    <property type="match status" value="2"/>
</dbReference>
<dbReference type="InterPro" id="IPR002477">
    <property type="entry name" value="Peptidoglycan-bd-like"/>
</dbReference>
<dbReference type="EMBL" id="MFLZ01000012">
    <property type="protein sequence ID" value="OGG80190.1"/>
    <property type="molecule type" value="Genomic_DNA"/>
</dbReference>
<evidence type="ECO:0000256" key="2">
    <source>
        <dbReference type="SAM" id="SignalP"/>
    </source>
</evidence>
<dbReference type="Pfam" id="PF01471">
    <property type="entry name" value="PG_binding_1"/>
    <property type="match status" value="1"/>
</dbReference>
<accession>A0A1F6F2U9</accession>
<feature type="signal peptide" evidence="2">
    <location>
        <begin position="1"/>
        <end position="24"/>
    </location>
</feature>
<dbReference type="PROSITE" id="PS50093">
    <property type="entry name" value="PKD"/>
    <property type="match status" value="2"/>
</dbReference>
<feature type="coiled-coil region" evidence="1">
    <location>
        <begin position="27"/>
        <end position="54"/>
    </location>
</feature>
<protein>
    <recommendedName>
        <fullName evidence="3">PKD domain-containing protein</fullName>
    </recommendedName>
</protein>
<dbReference type="Gene3D" id="2.60.40.10">
    <property type="entry name" value="Immunoglobulins"/>
    <property type="match status" value="2"/>
</dbReference>
<dbReference type="Gene3D" id="1.10.101.10">
    <property type="entry name" value="PGBD-like superfamily/PGBD"/>
    <property type="match status" value="1"/>
</dbReference>
<dbReference type="SUPFAM" id="SSF100895">
    <property type="entry name" value="Kazal-type serine protease inhibitors"/>
    <property type="match status" value="1"/>
</dbReference>
<gene>
    <name evidence="4" type="ORF">A3A39_02865</name>
</gene>
<dbReference type="STRING" id="1798512.A3A39_02865"/>
<sequence length="558" mass="59694">MMRRNFTIVVAVCILVGAPLFASALTIDDIQAQIKALLAKVVELTAQLNALQGQPASPPTVSVQAPGQMPMRHHICAILTRNLSLGVQGEDVASLQEFLRSEGYLTASATGYFGSMTRDAVARWQAAQGVSAVGSLGPLSRERIRIWCGMSGEGSGATGRFFVEPQRGSAPLTVTFKTNVQLANSRFVADAGEYKVVFGDGGEYTFPCTGDTPWCYGPHTLTHTYTSNGTYTVQLVHFGYFGPPGPSGIPSTVVATATIYVGPVACTKEYMPVCGSHTIVCITTPCNPIQQTYSNRCMMQADGATFLYEGACRDSSADPANDPRCRAWYDGCNNCSRETPNGPAMCTLRACVWQAPAYCTAYFDSATNKPPVISGFSGPTTLSVNETGTWAVNASDPENGQLTYSITWGDEHLTPMPMATYAAREAFVQTTSFTHAYSSAGTYTITVVVRDSSGQEAKTSTTVRVGAAQVYCTMEYVPVCGQPPEPACRRTPPYCMLPTPGPQTYGNRCLLNASGATFLYEGRCQNELIACPADARQCPNGQWVGRTGTNCEFVCPGT</sequence>
<evidence type="ECO:0000256" key="1">
    <source>
        <dbReference type="SAM" id="Coils"/>
    </source>
</evidence>
<reference evidence="4 5" key="1">
    <citation type="journal article" date="2016" name="Nat. Commun.">
        <title>Thousands of microbial genomes shed light on interconnected biogeochemical processes in an aquifer system.</title>
        <authorList>
            <person name="Anantharaman K."/>
            <person name="Brown C.T."/>
            <person name="Hug L.A."/>
            <person name="Sharon I."/>
            <person name="Castelle C.J."/>
            <person name="Probst A.J."/>
            <person name="Thomas B.C."/>
            <person name="Singh A."/>
            <person name="Wilkins M.J."/>
            <person name="Karaoz U."/>
            <person name="Brodie E.L."/>
            <person name="Williams K.H."/>
            <person name="Hubbard S.S."/>
            <person name="Banfield J.F."/>
        </authorList>
    </citation>
    <scope>NUCLEOTIDE SEQUENCE [LARGE SCALE GENOMIC DNA]</scope>
</reference>